<dbReference type="InterPro" id="IPR035892">
    <property type="entry name" value="C2_domain_sf"/>
</dbReference>
<evidence type="ECO:0000313" key="4">
    <source>
        <dbReference type="EMBL" id="EAY18715.1"/>
    </source>
</evidence>
<protein>
    <submittedName>
        <fullName evidence="4">C2 domain containing protein</fullName>
    </submittedName>
</protein>
<reference evidence="4" key="1">
    <citation type="submission" date="2006-10" db="EMBL/GenBank/DDBJ databases">
        <authorList>
            <person name="Amadeo P."/>
            <person name="Zhao Q."/>
            <person name="Wortman J."/>
            <person name="Fraser-Liggett C."/>
            <person name="Carlton J."/>
        </authorList>
    </citation>
    <scope>NUCLEOTIDE SEQUENCE</scope>
    <source>
        <strain evidence="4">G3</strain>
    </source>
</reference>
<dbReference type="InParanoid" id="A2DLT2"/>
<evidence type="ECO:0000256" key="2">
    <source>
        <dbReference type="ARBA" id="ARBA00022837"/>
    </source>
</evidence>
<dbReference type="VEuPathDB" id="TrichDB:TVAGG3_0581570"/>
<evidence type="ECO:0000256" key="1">
    <source>
        <dbReference type="ARBA" id="ARBA00022723"/>
    </source>
</evidence>
<reference evidence="4" key="2">
    <citation type="journal article" date="2007" name="Science">
        <title>Draft genome sequence of the sexually transmitted pathogen Trichomonas vaginalis.</title>
        <authorList>
            <person name="Carlton J.M."/>
            <person name="Hirt R.P."/>
            <person name="Silva J.C."/>
            <person name="Delcher A.L."/>
            <person name="Schatz M."/>
            <person name="Zhao Q."/>
            <person name="Wortman J.R."/>
            <person name="Bidwell S.L."/>
            <person name="Alsmark U.C.M."/>
            <person name="Besteiro S."/>
            <person name="Sicheritz-Ponten T."/>
            <person name="Noel C.J."/>
            <person name="Dacks J.B."/>
            <person name="Foster P.G."/>
            <person name="Simillion C."/>
            <person name="Van de Peer Y."/>
            <person name="Miranda-Saavedra D."/>
            <person name="Barton G.J."/>
            <person name="Westrop G.D."/>
            <person name="Mueller S."/>
            <person name="Dessi D."/>
            <person name="Fiori P.L."/>
            <person name="Ren Q."/>
            <person name="Paulsen I."/>
            <person name="Zhang H."/>
            <person name="Bastida-Corcuera F.D."/>
            <person name="Simoes-Barbosa A."/>
            <person name="Brown M.T."/>
            <person name="Hayes R.D."/>
            <person name="Mukherjee M."/>
            <person name="Okumura C.Y."/>
            <person name="Schneider R."/>
            <person name="Smith A.J."/>
            <person name="Vanacova S."/>
            <person name="Villalvazo M."/>
            <person name="Haas B.J."/>
            <person name="Pertea M."/>
            <person name="Feldblyum T.V."/>
            <person name="Utterback T.R."/>
            <person name="Shu C.L."/>
            <person name="Osoegawa K."/>
            <person name="de Jong P.J."/>
            <person name="Hrdy I."/>
            <person name="Horvathova L."/>
            <person name="Zubacova Z."/>
            <person name="Dolezal P."/>
            <person name="Malik S.B."/>
            <person name="Logsdon J.M. Jr."/>
            <person name="Henze K."/>
            <person name="Gupta A."/>
            <person name="Wang C.C."/>
            <person name="Dunne R.L."/>
            <person name="Upcroft J.A."/>
            <person name="Upcroft P."/>
            <person name="White O."/>
            <person name="Salzberg S.L."/>
            <person name="Tang P."/>
            <person name="Chiu C.-H."/>
            <person name="Lee Y.-S."/>
            <person name="Embley T.M."/>
            <person name="Coombs G.H."/>
            <person name="Mottram J.C."/>
            <person name="Tachezy J."/>
            <person name="Fraser-Liggett C.M."/>
            <person name="Johnson P.J."/>
        </authorList>
    </citation>
    <scope>NUCLEOTIDE SEQUENCE [LARGE SCALE GENOMIC DNA]</scope>
    <source>
        <strain evidence="4">G3</strain>
    </source>
</reference>
<proteinExistence type="predicted"/>
<evidence type="ECO:0000313" key="5">
    <source>
        <dbReference type="Proteomes" id="UP000001542"/>
    </source>
</evidence>
<dbReference type="SMR" id="A2DLT2"/>
<dbReference type="PANTHER" id="PTHR45911">
    <property type="entry name" value="C2 DOMAIN-CONTAINING PROTEIN"/>
    <property type="match status" value="1"/>
</dbReference>
<dbReference type="OMA" id="QYNANRN"/>
<dbReference type="OrthoDB" id="270970at2759"/>
<dbReference type="CDD" id="cd00030">
    <property type="entry name" value="C2"/>
    <property type="match status" value="1"/>
</dbReference>
<organism evidence="4 5">
    <name type="scientific">Trichomonas vaginalis (strain ATCC PRA-98 / G3)</name>
    <dbReference type="NCBI Taxonomy" id="412133"/>
    <lineage>
        <taxon>Eukaryota</taxon>
        <taxon>Metamonada</taxon>
        <taxon>Parabasalia</taxon>
        <taxon>Trichomonadida</taxon>
        <taxon>Trichomonadidae</taxon>
        <taxon>Trichomonas</taxon>
    </lineage>
</organism>
<feature type="domain" description="C2" evidence="3">
    <location>
        <begin position="1"/>
        <end position="102"/>
    </location>
</feature>
<dbReference type="AlphaFoldDB" id="A2DLT2"/>
<accession>A2DLT2</accession>
<dbReference type="SMART" id="SM00239">
    <property type="entry name" value="C2"/>
    <property type="match status" value="1"/>
</dbReference>
<dbReference type="VEuPathDB" id="TrichDB:TVAG_063200"/>
<evidence type="ECO:0000259" key="3">
    <source>
        <dbReference type="PROSITE" id="PS50004"/>
    </source>
</evidence>
<dbReference type="Proteomes" id="UP000001542">
    <property type="component" value="Unassembled WGS sequence"/>
</dbReference>
<keyword evidence="5" id="KW-1185">Reference proteome</keyword>
<dbReference type="GO" id="GO:0046872">
    <property type="term" value="F:metal ion binding"/>
    <property type="evidence" value="ECO:0007669"/>
    <property type="project" value="UniProtKB-KW"/>
</dbReference>
<gene>
    <name evidence="4" type="ORF">TVAG_063200</name>
</gene>
<name>A2DLT2_TRIV3</name>
<dbReference type="KEGG" id="tva:5464229"/>
<dbReference type="Gene3D" id="2.60.40.150">
    <property type="entry name" value="C2 domain"/>
    <property type="match status" value="1"/>
</dbReference>
<dbReference type="PROSITE" id="PS50004">
    <property type="entry name" value="C2"/>
    <property type="match status" value="1"/>
</dbReference>
<dbReference type="PANTHER" id="PTHR45911:SF4">
    <property type="entry name" value="MULTIPLE C2 AND TRANSMEMBRANE DOMAIN-CONTAINING PROTEIN"/>
    <property type="match status" value="1"/>
</dbReference>
<dbReference type="eggNOG" id="KOG1012">
    <property type="taxonomic scope" value="Eukaryota"/>
</dbReference>
<keyword evidence="2" id="KW-0106">Calcium</keyword>
<sequence length="133" mass="14906">MQVHVRVVEAKELPKMDTFGKTDAFAILQYNANRNIQKTKTIENDYTPVWNEEFHFTAEDLSIDTLIVFLKDDDSGSNDDPISMLKIPMNQFQVGQVVDRWHSLIPVKGVKKGGQIRLVIHIAPAGAAPFVAA</sequence>
<dbReference type="Pfam" id="PF00168">
    <property type="entry name" value="C2"/>
    <property type="match status" value="1"/>
</dbReference>
<dbReference type="EMBL" id="DS113216">
    <property type="protein sequence ID" value="EAY18715.1"/>
    <property type="molecule type" value="Genomic_DNA"/>
</dbReference>
<dbReference type="SUPFAM" id="SSF49562">
    <property type="entry name" value="C2 domain (Calcium/lipid-binding domain, CaLB)"/>
    <property type="match status" value="1"/>
</dbReference>
<dbReference type="RefSeq" id="XP_001579701.1">
    <property type="nucleotide sequence ID" value="XM_001579651.1"/>
</dbReference>
<dbReference type="InterPro" id="IPR000008">
    <property type="entry name" value="C2_dom"/>
</dbReference>
<dbReference type="STRING" id="5722.A2DLT2"/>
<keyword evidence="1" id="KW-0479">Metal-binding</keyword>